<dbReference type="RefSeq" id="WP_032126590.1">
    <property type="nucleotide sequence ID" value="NZ_CP012413.1"/>
</dbReference>
<dbReference type="InterPro" id="IPR000300">
    <property type="entry name" value="IPPc"/>
</dbReference>
<dbReference type="Pfam" id="PF22669">
    <property type="entry name" value="Exo_endo_phos2"/>
    <property type="match status" value="1"/>
</dbReference>
<dbReference type="GO" id="GO:0016791">
    <property type="term" value="F:phosphatase activity"/>
    <property type="evidence" value="ECO:0007669"/>
    <property type="project" value="InterPro"/>
</dbReference>
<name>A0A9Q6LT09_PISSA</name>
<dbReference type="SUPFAM" id="SSF56219">
    <property type="entry name" value="DNase I-like"/>
    <property type="match status" value="1"/>
</dbReference>
<organism evidence="1 2">
    <name type="scientific">Piscirickettsia salmonis</name>
    <dbReference type="NCBI Taxonomy" id="1238"/>
    <lineage>
        <taxon>Bacteria</taxon>
        <taxon>Pseudomonadati</taxon>
        <taxon>Pseudomonadota</taxon>
        <taxon>Gammaproteobacteria</taxon>
        <taxon>Thiotrichales</taxon>
        <taxon>Piscirickettsiaceae</taxon>
        <taxon>Piscirickettsia</taxon>
    </lineage>
</organism>
<dbReference type="InterPro" id="IPR036691">
    <property type="entry name" value="Endo/exonu/phosph_ase_sf"/>
</dbReference>
<dbReference type="GO" id="GO:0046856">
    <property type="term" value="P:phosphatidylinositol dephosphorylation"/>
    <property type="evidence" value="ECO:0007669"/>
    <property type="project" value="InterPro"/>
</dbReference>
<protein>
    <submittedName>
        <fullName evidence="1">Phosphatidylinositol 5-phosphate phosphatase</fullName>
    </submittedName>
</protein>
<keyword evidence="2" id="KW-1185">Reference proteome</keyword>
<reference evidence="1 2" key="1">
    <citation type="submission" date="2019-04" db="EMBL/GenBank/DDBJ databases">
        <title>Complete genome sequencing of Piscirickettsia salmonis strain Psal-009.</title>
        <authorList>
            <person name="Schober I."/>
            <person name="Bunk B."/>
            <person name="Sproer C."/>
            <person name="Carril G.P."/>
            <person name="Riedel T."/>
            <person name="Flores-Herrera P.A."/>
            <person name="Nourdin-Galindo G."/>
            <person name="Marshall S.H."/>
            <person name="Overmann J."/>
        </authorList>
    </citation>
    <scope>NUCLEOTIDE SEQUENCE [LARGE SCALE GENOMIC DNA]</scope>
    <source>
        <strain evidence="1 2">Psal-009</strain>
    </source>
</reference>
<proteinExistence type="predicted"/>
<dbReference type="Gene3D" id="3.60.10.10">
    <property type="entry name" value="Endonuclease/exonuclease/phosphatase"/>
    <property type="match status" value="1"/>
</dbReference>
<accession>A0A9Q6LT09</accession>
<dbReference type="SMART" id="SM00128">
    <property type="entry name" value="IPPc"/>
    <property type="match status" value="1"/>
</dbReference>
<dbReference type="GeneID" id="66740361"/>
<dbReference type="EMBL" id="CP038908">
    <property type="protein sequence ID" value="QGO06583.1"/>
    <property type="molecule type" value="Genomic_DNA"/>
</dbReference>
<gene>
    <name evidence="1" type="ORF">Psal009_02498</name>
</gene>
<dbReference type="Proteomes" id="UP000422232">
    <property type="component" value="Chromosome"/>
</dbReference>
<sequence>MPDYKISALTWNMGNNQIHGSCIQQLSDQIDKEEADIILVSAQEAKESNLEGETLSERLAKRQGLFLLYQTSFSVFTKVNPLPMKLGGDGVDGISNILNPAKTHLGILIKPGIEASIDHFTPPGQEKDGLNKGGQYAVLKIGDQKIGIIGAHLDSNSAEKRQKEVESLMRAIGEKTLDTIIFMGDFNERLSPDIHRSNLRRHSNDRVSQAQLEGELIKERDPLTTGRTPLTRQYSIEFQSPGCFSYHQQSEEGATKYKTIRGNSPDAGVLDNIGLRDTKGLVKNSVVQPKMLQVTNKDGFNPSDHRPVLRTFEIKVAPSLTPNDKLTNTIAHELNHLSLIEKNKTKVQALAEQLKQLDLKNPEQYRETIKQIYRSSSLSFEGLIRLNRLVTKQEVRHSLSKESFEAIVKTGYKNSIGKSEVWWGITKTMEDMYKLADAQQLDTTYPCDIRLILELRDERNSLLRTKGSQESSISLFNQFHQQSESYTKTENTIIQIGHCMKVQEPSPTIN</sequence>
<evidence type="ECO:0000313" key="1">
    <source>
        <dbReference type="EMBL" id="QGO06583.1"/>
    </source>
</evidence>
<evidence type="ECO:0000313" key="2">
    <source>
        <dbReference type="Proteomes" id="UP000422232"/>
    </source>
</evidence>
<dbReference type="AlphaFoldDB" id="A0A9Q6LT09"/>